<dbReference type="EMBL" id="UOEP01000216">
    <property type="protein sequence ID" value="VAW24461.1"/>
    <property type="molecule type" value="Genomic_DNA"/>
</dbReference>
<protein>
    <submittedName>
        <fullName evidence="1">Uncharacterized protein</fullName>
    </submittedName>
</protein>
<gene>
    <name evidence="1" type="ORF">MNBD_BACTEROID01-2145</name>
</gene>
<accession>A0A3B0U0A2</accession>
<name>A0A3B0U0A2_9ZZZZ</name>
<organism evidence="1">
    <name type="scientific">hydrothermal vent metagenome</name>
    <dbReference type="NCBI Taxonomy" id="652676"/>
    <lineage>
        <taxon>unclassified sequences</taxon>
        <taxon>metagenomes</taxon>
        <taxon>ecological metagenomes</taxon>
    </lineage>
</organism>
<sequence>MTLHNKLKPITKCKFNSGFGGCSGSRFTPIIQGLRTIGKENLNQTHISKIKKIIADSEELNHYALEVHRFK</sequence>
<evidence type="ECO:0000313" key="1">
    <source>
        <dbReference type="EMBL" id="VAW24461.1"/>
    </source>
</evidence>
<reference evidence="1" key="1">
    <citation type="submission" date="2018-06" db="EMBL/GenBank/DDBJ databases">
        <authorList>
            <person name="Zhirakovskaya E."/>
        </authorList>
    </citation>
    <scope>NUCLEOTIDE SEQUENCE</scope>
</reference>
<proteinExistence type="predicted"/>
<dbReference type="AlphaFoldDB" id="A0A3B0U0A2"/>